<evidence type="ECO:0000313" key="7">
    <source>
        <dbReference type="Proteomes" id="UP000271098"/>
    </source>
</evidence>
<name>A0A3P6SIG3_9BILA</name>
<evidence type="ECO:0000256" key="3">
    <source>
        <dbReference type="ARBA" id="ARBA00012918"/>
    </source>
</evidence>
<proteinExistence type="inferred from homology"/>
<gene>
    <name evidence="6" type="ORF">GPUH_LOCUS6453</name>
</gene>
<dbReference type="SUPFAM" id="SSF56601">
    <property type="entry name" value="beta-lactamase/transpeptidase-like"/>
    <property type="match status" value="1"/>
</dbReference>
<evidence type="ECO:0000256" key="1">
    <source>
        <dbReference type="ARBA" id="ARBA00011076"/>
    </source>
</evidence>
<comment type="similarity">
    <text evidence="1">Belongs to the glutaminase family.</text>
</comment>
<dbReference type="PANTHER" id="PTHR12544">
    <property type="entry name" value="GLUTAMINASE"/>
    <property type="match status" value="1"/>
</dbReference>
<reference evidence="6 7" key="1">
    <citation type="submission" date="2018-11" db="EMBL/GenBank/DDBJ databases">
        <authorList>
            <consortium name="Pathogen Informatics"/>
        </authorList>
    </citation>
    <scope>NUCLEOTIDE SEQUENCE [LARGE SCALE GENOMIC DNA]</scope>
</reference>
<comment type="catalytic activity">
    <reaction evidence="5">
        <text>L-glutamine + H2O = L-glutamate + NH4(+)</text>
        <dbReference type="Rhea" id="RHEA:15889"/>
        <dbReference type="ChEBI" id="CHEBI:15377"/>
        <dbReference type="ChEBI" id="CHEBI:28938"/>
        <dbReference type="ChEBI" id="CHEBI:29985"/>
        <dbReference type="ChEBI" id="CHEBI:58359"/>
        <dbReference type="EC" id="3.5.1.2"/>
    </reaction>
</comment>
<evidence type="ECO:0000256" key="5">
    <source>
        <dbReference type="ARBA" id="ARBA00049534"/>
    </source>
</evidence>
<dbReference type="GO" id="GO:0006537">
    <property type="term" value="P:glutamate biosynthetic process"/>
    <property type="evidence" value="ECO:0007669"/>
    <property type="project" value="TreeGrafter"/>
</dbReference>
<dbReference type="Gene3D" id="3.40.710.10">
    <property type="entry name" value="DD-peptidase/beta-lactamase superfamily"/>
    <property type="match status" value="1"/>
</dbReference>
<dbReference type="PANTHER" id="PTHR12544:SF29">
    <property type="entry name" value="GLUTAMINASE"/>
    <property type="match status" value="1"/>
</dbReference>
<evidence type="ECO:0000256" key="4">
    <source>
        <dbReference type="ARBA" id="ARBA00022801"/>
    </source>
</evidence>
<dbReference type="AlphaFoldDB" id="A0A3P6SIG3"/>
<dbReference type="OrthoDB" id="9995210at2759"/>
<dbReference type="Proteomes" id="UP000271098">
    <property type="component" value="Unassembled WGS sequence"/>
</dbReference>
<dbReference type="InterPro" id="IPR012338">
    <property type="entry name" value="Beta-lactam/transpept-like"/>
</dbReference>
<dbReference type="InterPro" id="IPR015868">
    <property type="entry name" value="Glutaminase"/>
</dbReference>
<dbReference type="Pfam" id="PF04960">
    <property type="entry name" value="Glutaminase"/>
    <property type="match status" value="1"/>
</dbReference>
<accession>A0A3P6SIG3</accession>
<dbReference type="EC" id="3.5.1.2" evidence="3"/>
<comment type="subunit">
    <text evidence="2">Homotetramer.</text>
</comment>
<evidence type="ECO:0000256" key="2">
    <source>
        <dbReference type="ARBA" id="ARBA00011881"/>
    </source>
</evidence>
<keyword evidence="7" id="KW-1185">Reference proteome</keyword>
<protein>
    <recommendedName>
        <fullName evidence="3">glutaminase</fullName>
        <ecNumber evidence="3">3.5.1.2</ecNumber>
    </recommendedName>
</protein>
<dbReference type="EMBL" id="UYRT01015189">
    <property type="protein sequence ID" value="VDK54804.1"/>
    <property type="molecule type" value="Genomic_DNA"/>
</dbReference>
<organism evidence="6 7">
    <name type="scientific">Gongylonema pulchrum</name>
    <dbReference type="NCBI Taxonomy" id="637853"/>
    <lineage>
        <taxon>Eukaryota</taxon>
        <taxon>Metazoa</taxon>
        <taxon>Ecdysozoa</taxon>
        <taxon>Nematoda</taxon>
        <taxon>Chromadorea</taxon>
        <taxon>Rhabditida</taxon>
        <taxon>Spirurina</taxon>
        <taxon>Spiruromorpha</taxon>
        <taxon>Spiruroidea</taxon>
        <taxon>Gongylonematidae</taxon>
        <taxon>Gongylonema</taxon>
    </lineage>
</organism>
<keyword evidence="4" id="KW-0378">Hydrolase</keyword>
<dbReference type="GO" id="GO:0006543">
    <property type="term" value="P:L-glutamine catabolic process"/>
    <property type="evidence" value="ECO:0007669"/>
    <property type="project" value="TreeGrafter"/>
</dbReference>
<dbReference type="GO" id="GO:0004359">
    <property type="term" value="F:glutaminase activity"/>
    <property type="evidence" value="ECO:0007669"/>
    <property type="project" value="UniProtKB-EC"/>
</dbReference>
<sequence length="58" mass="6550">MAYYLKENKCFPGNVTLRDELDFYFQLCSLETTCESAAVMAATLANGGKLLGRTVFWF</sequence>
<evidence type="ECO:0000313" key="6">
    <source>
        <dbReference type="EMBL" id="VDK54804.1"/>
    </source>
</evidence>